<proteinExistence type="predicted"/>
<dbReference type="AlphaFoldDB" id="A0A8T9BEQ5"/>
<accession>A0A8T9BEQ5</accession>
<reference evidence="1 2" key="1">
    <citation type="submission" date="2018-05" db="EMBL/GenBank/DDBJ databases">
        <title>Whole genome sequencing for identification of molecular markers to develop diagnostic detection tools for the regulated plant pathogen Lachnellula willkommii.</title>
        <authorList>
            <person name="Giroux E."/>
            <person name="Bilodeau G."/>
        </authorList>
    </citation>
    <scope>NUCLEOTIDE SEQUENCE [LARGE SCALE GENOMIC DNA]</scope>
    <source>
        <strain evidence="1 2">CBS 203.66</strain>
    </source>
</reference>
<dbReference type="EMBL" id="QGMF01000321">
    <property type="protein sequence ID" value="TVY16833.1"/>
    <property type="molecule type" value="Genomic_DNA"/>
</dbReference>
<evidence type="ECO:0000313" key="1">
    <source>
        <dbReference type="EMBL" id="TVY16833.1"/>
    </source>
</evidence>
<sequence length="436" mass="49107">MTSVESSENIEARLNDFIKDSQSLAPGLPANHQDPLIILYGQTHLGVPLHHIKLREIEAGREAPEFKACEVLLRGTLQGHVLFQTTIHNSNLKDCILIACTIYGGRIETSQLTDCRIRKKAFGEHDTSLTTPFMSCCNIDGGNAYDTEIFNSTANRVGPIQSCVIESSLAIYSLGFDSTLSSCGVYESKLHNCEVIGGIKNSVIESKNTLNFRRFPGEIRKMIFLNAIEIDGLTTGLIAALRPDSLLYSEVLETFYQEYIFVLSDENQEVFKSVSKTSLQRLTKIYLKGINVVPTSDASMYFPIGTKITSITMEFQGRLVDIHHFYDITKVWFKYFGTVLNFTVVWKDSKPWKEGDFRVPPDPPEVLKTAIRVANKWLKIESVFVKGKSQEKKRINTGHSNLGMFRKPRVILGPELETFTWTWLAQKGSVLTWNSS</sequence>
<keyword evidence="2" id="KW-1185">Reference proteome</keyword>
<comment type="caution">
    <text evidence="1">The sequence shown here is derived from an EMBL/GenBank/DDBJ whole genome shotgun (WGS) entry which is preliminary data.</text>
</comment>
<gene>
    <name evidence="1" type="ORF">LARI1_G006509</name>
</gene>
<organism evidence="1 2">
    <name type="scientific">Lachnellula arida</name>
    <dbReference type="NCBI Taxonomy" id="1316785"/>
    <lineage>
        <taxon>Eukaryota</taxon>
        <taxon>Fungi</taxon>
        <taxon>Dikarya</taxon>
        <taxon>Ascomycota</taxon>
        <taxon>Pezizomycotina</taxon>
        <taxon>Leotiomycetes</taxon>
        <taxon>Helotiales</taxon>
        <taxon>Lachnaceae</taxon>
        <taxon>Lachnellula</taxon>
    </lineage>
</organism>
<name>A0A8T9BEQ5_9HELO</name>
<evidence type="ECO:0000313" key="2">
    <source>
        <dbReference type="Proteomes" id="UP000469559"/>
    </source>
</evidence>
<protein>
    <submittedName>
        <fullName evidence="1">Uncharacterized protein</fullName>
    </submittedName>
</protein>
<dbReference type="Proteomes" id="UP000469559">
    <property type="component" value="Unassembled WGS sequence"/>
</dbReference>
<dbReference type="OrthoDB" id="3531154at2759"/>